<evidence type="ECO:0000256" key="1">
    <source>
        <dbReference type="SAM" id="MobiDB-lite"/>
    </source>
</evidence>
<name>A0AAD9NCX9_9ANNE</name>
<proteinExistence type="predicted"/>
<feature type="region of interest" description="Disordered" evidence="1">
    <location>
        <begin position="13"/>
        <end position="34"/>
    </location>
</feature>
<protein>
    <submittedName>
        <fullName evidence="2">Uncharacterized protein</fullName>
    </submittedName>
</protein>
<comment type="caution">
    <text evidence="2">The sequence shown here is derived from an EMBL/GenBank/DDBJ whole genome shotgun (WGS) entry which is preliminary data.</text>
</comment>
<reference evidence="2" key="1">
    <citation type="journal article" date="2023" name="Mol. Biol. Evol.">
        <title>Third-Generation Sequencing Reveals the Adaptive Role of the Epigenome in Three Deep-Sea Polychaetes.</title>
        <authorList>
            <person name="Perez M."/>
            <person name="Aroh O."/>
            <person name="Sun Y."/>
            <person name="Lan Y."/>
            <person name="Juniper S.K."/>
            <person name="Young C.R."/>
            <person name="Angers B."/>
            <person name="Qian P.Y."/>
        </authorList>
    </citation>
    <scope>NUCLEOTIDE SEQUENCE</scope>
    <source>
        <strain evidence="2">P08H-3</strain>
    </source>
</reference>
<dbReference type="Proteomes" id="UP001208570">
    <property type="component" value="Unassembled WGS sequence"/>
</dbReference>
<organism evidence="2 3">
    <name type="scientific">Paralvinella palmiformis</name>
    <dbReference type="NCBI Taxonomy" id="53620"/>
    <lineage>
        <taxon>Eukaryota</taxon>
        <taxon>Metazoa</taxon>
        <taxon>Spiralia</taxon>
        <taxon>Lophotrochozoa</taxon>
        <taxon>Annelida</taxon>
        <taxon>Polychaeta</taxon>
        <taxon>Sedentaria</taxon>
        <taxon>Canalipalpata</taxon>
        <taxon>Terebellida</taxon>
        <taxon>Terebelliformia</taxon>
        <taxon>Alvinellidae</taxon>
        <taxon>Paralvinella</taxon>
    </lineage>
</organism>
<dbReference type="EMBL" id="JAODUP010000095">
    <property type="protein sequence ID" value="KAK2162624.1"/>
    <property type="molecule type" value="Genomic_DNA"/>
</dbReference>
<evidence type="ECO:0000313" key="3">
    <source>
        <dbReference type="Proteomes" id="UP001208570"/>
    </source>
</evidence>
<dbReference type="AlphaFoldDB" id="A0AAD9NCX9"/>
<keyword evidence="3" id="KW-1185">Reference proteome</keyword>
<accession>A0AAD9NCX9</accession>
<gene>
    <name evidence="2" type="ORF">LSH36_95g06003</name>
</gene>
<sequence length="80" mass="9043">MMTVMGVCHLIKRGAAEDDSEDESSKRHDPSVPPLEVFDNNGLQSLQLLQYSLGGRPQHFQSQRTCCAIDLYCRSWMNVT</sequence>
<evidence type="ECO:0000313" key="2">
    <source>
        <dbReference type="EMBL" id="KAK2162624.1"/>
    </source>
</evidence>